<evidence type="ECO:0000313" key="2">
    <source>
        <dbReference type="Proteomes" id="UP000249354"/>
    </source>
</evidence>
<name>A0A2W4TU37_9CYAN</name>
<gene>
    <name evidence="1" type="ORF">DCF25_22190</name>
</gene>
<reference evidence="1 2" key="2">
    <citation type="submission" date="2018-06" db="EMBL/GenBank/DDBJ databases">
        <title>Metagenomic assembly of (sub)arctic Cyanobacteria and their associated microbiome from non-axenic cultures.</title>
        <authorList>
            <person name="Baurain D."/>
        </authorList>
    </citation>
    <scope>NUCLEOTIDE SEQUENCE [LARGE SCALE GENOMIC DNA]</scope>
    <source>
        <strain evidence="1">ULC129bin1</strain>
    </source>
</reference>
<dbReference type="AlphaFoldDB" id="A0A2W4TU37"/>
<organism evidence="1 2">
    <name type="scientific">Leptolyngbya foveolarum</name>
    <dbReference type="NCBI Taxonomy" id="47253"/>
    <lineage>
        <taxon>Bacteria</taxon>
        <taxon>Bacillati</taxon>
        <taxon>Cyanobacteriota</taxon>
        <taxon>Cyanophyceae</taxon>
        <taxon>Leptolyngbyales</taxon>
        <taxon>Leptolyngbyaceae</taxon>
        <taxon>Leptolyngbya group</taxon>
        <taxon>Leptolyngbya</taxon>
    </lineage>
</organism>
<proteinExistence type="predicted"/>
<dbReference type="Proteomes" id="UP000249354">
    <property type="component" value="Unassembled WGS sequence"/>
</dbReference>
<dbReference type="EMBL" id="QBMC01000275">
    <property type="protein sequence ID" value="PZO08429.1"/>
    <property type="molecule type" value="Genomic_DNA"/>
</dbReference>
<reference evidence="2" key="1">
    <citation type="submission" date="2018-04" db="EMBL/GenBank/DDBJ databases">
        <authorList>
            <person name="Cornet L."/>
        </authorList>
    </citation>
    <scope>NUCLEOTIDE SEQUENCE [LARGE SCALE GENOMIC DNA]</scope>
</reference>
<accession>A0A2W4TU37</accession>
<evidence type="ECO:0000313" key="1">
    <source>
        <dbReference type="EMBL" id="PZO08429.1"/>
    </source>
</evidence>
<protein>
    <submittedName>
        <fullName evidence="1">Uncharacterized protein</fullName>
    </submittedName>
</protein>
<sequence length="81" mass="9228">MTTLPKPKIEAITLELPALSRHAIDELYHFLQYLQFKHQVDLEPAIEALEDEIDVFDVEVALQEPGEAIPLADFKKELGLE</sequence>
<comment type="caution">
    <text evidence="1">The sequence shown here is derived from an EMBL/GenBank/DDBJ whole genome shotgun (WGS) entry which is preliminary data.</text>
</comment>